<dbReference type="InterPro" id="IPR013520">
    <property type="entry name" value="Ribonucl_H"/>
</dbReference>
<evidence type="ECO:0000313" key="4">
    <source>
        <dbReference type="Proteomes" id="UP000250222"/>
    </source>
</evidence>
<organism evidence="3 4">
    <name type="scientific">Georgenia satyanarayanai</name>
    <dbReference type="NCBI Taxonomy" id="860221"/>
    <lineage>
        <taxon>Bacteria</taxon>
        <taxon>Bacillati</taxon>
        <taxon>Actinomycetota</taxon>
        <taxon>Actinomycetes</taxon>
        <taxon>Micrococcales</taxon>
        <taxon>Bogoriellaceae</taxon>
        <taxon>Georgenia</taxon>
    </lineage>
</organism>
<dbReference type="SMART" id="SM00479">
    <property type="entry name" value="EXOIII"/>
    <property type="match status" value="1"/>
</dbReference>
<dbReference type="Proteomes" id="UP000250222">
    <property type="component" value="Unassembled WGS sequence"/>
</dbReference>
<keyword evidence="1" id="KW-0378">Hydrolase</keyword>
<feature type="domain" description="GIY-YIG" evidence="2">
    <location>
        <begin position="270"/>
        <end position="348"/>
    </location>
</feature>
<dbReference type="PROSITE" id="PS50164">
    <property type="entry name" value="GIY_YIG"/>
    <property type="match status" value="1"/>
</dbReference>
<accession>A0A2Y8ZZT4</accession>
<dbReference type="GO" id="GO:0003677">
    <property type="term" value="F:DNA binding"/>
    <property type="evidence" value="ECO:0007669"/>
    <property type="project" value="InterPro"/>
</dbReference>
<dbReference type="SMART" id="SM00465">
    <property type="entry name" value="GIYc"/>
    <property type="match status" value="1"/>
</dbReference>
<keyword evidence="1" id="KW-0269">Exonuclease</keyword>
<dbReference type="InterPro" id="IPR036397">
    <property type="entry name" value="RNaseH_sf"/>
</dbReference>
<proteinExistence type="predicted"/>
<dbReference type="InterPro" id="IPR006054">
    <property type="entry name" value="DnaQ"/>
</dbReference>
<dbReference type="GO" id="GO:0003887">
    <property type="term" value="F:DNA-directed DNA polymerase activity"/>
    <property type="evidence" value="ECO:0007669"/>
    <property type="project" value="InterPro"/>
</dbReference>
<dbReference type="Gene3D" id="3.40.1440.10">
    <property type="entry name" value="GIY-YIG endonuclease"/>
    <property type="match status" value="1"/>
</dbReference>
<dbReference type="Pfam" id="PF00929">
    <property type="entry name" value="RNase_T"/>
    <property type="match status" value="1"/>
</dbReference>
<dbReference type="GO" id="GO:0009380">
    <property type="term" value="C:excinuclease repair complex"/>
    <property type="evidence" value="ECO:0007669"/>
    <property type="project" value="TreeGrafter"/>
</dbReference>
<dbReference type="PANTHER" id="PTHR30562">
    <property type="entry name" value="UVRC/OXIDOREDUCTASE"/>
    <property type="match status" value="1"/>
</dbReference>
<name>A0A2Y8ZZT4_9MICO</name>
<dbReference type="GO" id="GO:0006260">
    <property type="term" value="P:DNA replication"/>
    <property type="evidence" value="ECO:0007669"/>
    <property type="project" value="InterPro"/>
</dbReference>
<keyword evidence="4" id="KW-1185">Reference proteome</keyword>
<evidence type="ECO:0000313" key="3">
    <source>
        <dbReference type="EMBL" id="SSA36808.1"/>
    </source>
</evidence>
<dbReference type="InterPro" id="IPR000305">
    <property type="entry name" value="GIY-YIG_endonuc"/>
</dbReference>
<dbReference type="Gene3D" id="3.30.420.10">
    <property type="entry name" value="Ribonuclease H-like superfamily/Ribonuclease H"/>
    <property type="match status" value="1"/>
</dbReference>
<evidence type="ECO:0000259" key="2">
    <source>
        <dbReference type="PROSITE" id="PS50164"/>
    </source>
</evidence>
<dbReference type="SUPFAM" id="SSF82771">
    <property type="entry name" value="GIY-YIG endonuclease"/>
    <property type="match status" value="1"/>
</dbReference>
<dbReference type="NCBIfam" id="TIGR00573">
    <property type="entry name" value="dnaq"/>
    <property type="match status" value="1"/>
</dbReference>
<dbReference type="CDD" id="cd06127">
    <property type="entry name" value="DEDDh"/>
    <property type="match status" value="1"/>
</dbReference>
<dbReference type="NCBIfam" id="NF005905">
    <property type="entry name" value="PRK07883.1-3"/>
    <property type="match status" value="1"/>
</dbReference>
<evidence type="ECO:0000256" key="1">
    <source>
        <dbReference type="ARBA" id="ARBA00022839"/>
    </source>
</evidence>
<dbReference type="EMBL" id="UETB01000001">
    <property type="protein sequence ID" value="SSA36808.1"/>
    <property type="molecule type" value="Genomic_DNA"/>
</dbReference>
<dbReference type="AlphaFoldDB" id="A0A2Y8ZZT4"/>
<dbReference type="InterPro" id="IPR050066">
    <property type="entry name" value="UvrABC_protein_C"/>
</dbReference>
<dbReference type="InterPro" id="IPR035901">
    <property type="entry name" value="GIY-YIG_endonuc_sf"/>
</dbReference>
<gene>
    <name evidence="3" type="ORF">SAMN05216184_101467</name>
</gene>
<dbReference type="PANTHER" id="PTHR30562:SF1">
    <property type="entry name" value="UVRABC SYSTEM PROTEIN C"/>
    <property type="match status" value="1"/>
</dbReference>
<dbReference type="CDD" id="cd10434">
    <property type="entry name" value="GIY-YIG_UvrC_Cho"/>
    <property type="match status" value="1"/>
</dbReference>
<dbReference type="SUPFAM" id="SSF53098">
    <property type="entry name" value="Ribonuclease H-like"/>
    <property type="match status" value="1"/>
</dbReference>
<dbReference type="NCBIfam" id="NF005907">
    <property type="entry name" value="PRK07883.1-5"/>
    <property type="match status" value="1"/>
</dbReference>
<reference evidence="3 4" key="1">
    <citation type="submission" date="2016-10" db="EMBL/GenBank/DDBJ databases">
        <authorList>
            <person name="Cai Z."/>
        </authorList>
    </citation>
    <scope>NUCLEOTIDE SEQUENCE [LARGE SCALE GENOMIC DNA]</scope>
    <source>
        <strain evidence="3 4">CGMCC 1.10826</strain>
    </source>
</reference>
<protein>
    <submittedName>
        <fullName evidence="3">DNA polymerase-3 subunit epsilon</fullName>
    </submittedName>
</protein>
<sequence>MTSDIAGHGAASAAVSVVARTVGLVTANLLAPAPGGRLDLEGASRAGAGTPLQIGFDEIGVPLSEVTFVVVDLETTGGSPTQCEITEIGAVKVRGGEVLGEFQTLVDPGGPVPPMITVLTGITDAMLVGAPRIAEVLPSFLEFAGFGPTTVLVAHNARFDVGFLRAAAARLELTWPSPAVVDTVALARRVVTRDEAPNNKLGTLAALFGATTSPDHRALHDARATVDVLHGLLGRLAPLGATHLEDLATLGDPVPHKRRRKATLADSLPTGPGVYQFLGPAGEVLYVGKAVNLRRRVRSYFTAAEKRKRIGEMVDLTQEVRPIPCATELEAAVRELRLIAELDPPYNRRSRKPHRRPWIRLTDEPFPRLSIVRSVPAGRSAEAIGPFASRAAAQSALEALEEAFTVRRCSQRLPAVPSPEARACALAEMGRCGAPCVGGQDVAEYAEVTASVRAGLTSAAGPVVAALRARIGSLAAQERYEEAAAERDRLRAYLVAARRTQRLRPLWRSPQLVAARRTEDGGWEVVLVRYGRLAGTCTVPRGVNPMPAIDALVATGEDVPAPSTVLGASGSEEAELIADWVEHPATRLVQHDEGDEPLAWPVDAAAKYPLPPTA</sequence>
<dbReference type="InterPro" id="IPR047296">
    <property type="entry name" value="GIY-YIG_UvrC_Cho"/>
</dbReference>
<dbReference type="GO" id="GO:0006289">
    <property type="term" value="P:nucleotide-excision repair"/>
    <property type="evidence" value="ECO:0007669"/>
    <property type="project" value="InterPro"/>
</dbReference>
<keyword evidence="1" id="KW-0540">Nuclease</keyword>
<dbReference type="InterPro" id="IPR012337">
    <property type="entry name" value="RNaseH-like_sf"/>
</dbReference>
<dbReference type="GO" id="GO:0004527">
    <property type="term" value="F:exonuclease activity"/>
    <property type="evidence" value="ECO:0007669"/>
    <property type="project" value="UniProtKB-KW"/>
</dbReference>
<dbReference type="FunFam" id="3.30.420.10:FF:000045">
    <property type="entry name" value="3'-5' exonuclease DinG"/>
    <property type="match status" value="1"/>
</dbReference>